<sequence length="70" mass="7341">MAATAYYCGEDTVRAGIALTHAAVATHDDNSALPRLAAMLRTALQEGMPPSKIRAIVAAQGSTRTQETNL</sequence>
<name>A0A318HGI2_9MYCO</name>
<gene>
    <name evidence="1" type="ORF">C8E89_114140</name>
</gene>
<evidence type="ECO:0000313" key="2">
    <source>
        <dbReference type="Proteomes" id="UP000247781"/>
    </source>
</evidence>
<protein>
    <submittedName>
        <fullName evidence="1">Uncharacterized protein</fullName>
    </submittedName>
</protein>
<comment type="caution">
    <text evidence="1">The sequence shown here is derived from an EMBL/GenBank/DDBJ whole genome shotgun (WGS) entry which is preliminary data.</text>
</comment>
<keyword evidence="2" id="KW-1185">Reference proteome</keyword>
<accession>A0A318HGI2</accession>
<organism evidence="1 2">
    <name type="scientific">Mycolicibacterium moriokaense</name>
    <dbReference type="NCBI Taxonomy" id="39691"/>
    <lineage>
        <taxon>Bacteria</taxon>
        <taxon>Bacillati</taxon>
        <taxon>Actinomycetota</taxon>
        <taxon>Actinomycetes</taxon>
        <taxon>Mycobacteriales</taxon>
        <taxon>Mycobacteriaceae</taxon>
        <taxon>Mycolicibacterium</taxon>
    </lineage>
</organism>
<evidence type="ECO:0000313" key="1">
    <source>
        <dbReference type="EMBL" id="PXX06367.1"/>
    </source>
</evidence>
<dbReference type="EMBL" id="QJJU01000014">
    <property type="protein sequence ID" value="PXX06367.1"/>
    <property type="molecule type" value="Genomic_DNA"/>
</dbReference>
<dbReference type="Proteomes" id="UP000247781">
    <property type="component" value="Unassembled WGS sequence"/>
</dbReference>
<reference evidence="1 2" key="2">
    <citation type="submission" date="2018-06" db="EMBL/GenBank/DDBJ databases">
        <title>Sequencing of bacterial isolates from soil warming experiment in Harvard Forest, Massachusetts, USA.</title>
        <authorList>
            <person name="Deangelis K.PhD."/>
        </authorList>
    </citation>
    <scope>NUCLEOTIDE SEQUENCE [LARGE SCALE GENOMIC DNA]</scope>
    <source>
        <strain evidence="1 2">GAS496</strain>
    </source>
</reference>
<dbReference type="AlphaFoldDB" id="A0A318HGI2"/>
<proteinExistence type="predicted"/>
<reference evidence="2" key="1">
    <citation type="submission" date="2018-05" db="EMBL/GenBank/DDBJ databases">
        <authorList>
            <person name="Deangelis K."/>
            <person name="Huntemann M."/>
            <person name="Clum A."/>
            <person name="Pillay M."/>
            <person name="Palaniappan K."/>
            <person name="Varghese N."/>
            <person name="Mikhailova N."/>
            <person name="Stamatis D."/>
            <person name="Reddy T."/>
            <person name="Daum C."/>
            <person name="Shapiro N."/>
            <person name="Ivanova N."/>
            <person name="Kyrpides N."/>
            <person name="Woyke T."/>
        </authorList>
    </citation>
    <scope>NUCLEOTIDE SEQUENCE [LARGE SCALE GENOMIC DNA]</scope>
    <source>
        <strain evidence="2">GAS496</strain>
    </source>
</reference>